<dbReference type="GeneID" id="97407257"/>
<reference evidence="1 2" key="1">
    <citation type="journal article" date="2011" name="Plasmid">
        <title>Streptomyces turgidiscabies Car8 contains a modular pathogenicity island that shares virulence genes with other actinobacterial plant pathogens.</title>
        <authorList>
            <person name="Huguet-Tapia J.C."/>
            <person name="Badger J.H."/>
            <person name="Loria R."/>
            <person name="Pettis G.S."/>
        </authorList>
    </citation>
    <scope>NUCLEOTIDE SEQUENCE [LARGE SCALE GENOMIC DNA]</scope>
    <source>
        <strain evidence="1 2">Car8</strain>
    </source>
</reference>
<name>L7F3N9_STRT8</name>
<dbReference type="AlphaFoldDB" id="L7F3N9"/>
<dbReference type="EMBL" id="AEJB01000361">
    <property type="protein sequence ID" value="ELP65759.1"/>
    <property type="molecule type" value="Genomic_DNA"/>
</dbReference>
<proteinExistence type="predicted"/>
<evidence type="ECO:0000313" key="1">
    <source>
        <dbReference type="EMBL" id="ELP65759.1"/>
    </source>
</evidence>
<accession>L7F3N9</accession>
<dbReference type="PATRIC" id="fig|698760.3.peg.5113"/>
<dbReference type="STRING" id="85558.T45_07816"/>
<dbReference type="RefSeq" id="WP_006378684.1">
    <property type="nucleotide sequence ID" value="NZ_AEJB01000361.1"/>
</dbReference>
<protein>
    <submittedName>
        <fullName evidence="1">Uncharacterized protein</fullName>
    </submittedName>
</protein>
<organism evidence="1 2">
    <name type="scientific">Streptomyces turgidiscabies (strain Car8)</name>
    <dbReference type="NCBI Taxonomy" id="698760"/>
    <lineage>
        <taxon>Bacteria</taxon>
        <taxon>Bacillati</taxon>
        <taxon>Actinomycetota</taxon>
        <taxon>Actinomycetes</taxon>
        <taxon>Kitasatosporales</taxon>
        <taxon>Streptomycetaceae</taxon>
        <taxon>Streptomyces</taxon>
    </lineage>
</organism>
<dbReference type="Proteomes" id="UP000010931">
    <property type="component" value="Unassembled WGS sequence"/>
</dbReference>
<sequence>MTSRPHDLTKTAPADEERTGTILKAALAAHCVTFRVVPWRSLLGASLVTTAPGQPGVWIDAHSYPDRCWASGYDVPIAGLFGFSAVITDNFNTRHIHRNFTEAPAGITDPHAAADAMAADVAAHLHTYPSLTGAQWVTIASHPASRTEYREAVTVHGTWAHVSSTTGYTTGPSLDTDRVWEAYQRRLADLTAEPR</sequence>
<comment type="caution">
    <text evidence="1">The sequence shown here is derived from an EMBL/GenBank/DDBJ whole genome shotgun (WGS) entry which is preliminary data.</text>
</comment>
<keyword evidence="2" id="KW-1185">Reference proteome</keyword>
<evidence type="ECO:0000313" key="2">
    <source>
        <dbReference type="Proteomes" id="UP000010931"/>
    </source>
</evidence>
<gene>
    <name evidence="1" type="ORF">STRTUCAR8_01573</name>
</gene>